<evidence type="ECO:0000259" key="12">
    <source>
        <dbReference type="Pfam" id="PF02931"/>
    </source>
</evidence>
<evidence type="ECO:0000256" key="6">
    <source>
        <dbReference type="ARBA" id="ARBA00022729"/>
    </source>
</evidence>
<evidence type="ECO:0000256" key="7">
    <source>
        <dbReference type="ARBA" id="ARBA00022989"/>
    </source>
</evidence>
<evidence type="ECO:0000256" key="11">
    <source>
        <dbReference type="RuleBase" id="RU000687"/>
    </source>
</evidence>
<dbReference type="GO" id="GO:0005230">
    <property type="term" value="F:extracellular ligand-gated monoatomic ion channel activity"/>
    <property type="evidence" value="ECO:0007669"/>
    <property type="project" value="InterPro"/>
</dbReference>
<dbReference type="FunFam" id="2.70.170.10:FF:000024">
    <property type="entry name" value="Histamine-gated chloride channel subunit"/>
    <property type="match status" value="1"/>
</dbReference>
<name>A0AAW0W8T4_CHEQU</name>
<dbReference type="InterPro" id="IPR018000">
    <property type="entry name" value="Neurotransmitter_ion_chnl_CS"/>
</dbReference>
<dbReference type="PRINTS" id="PR00252">
    <property type="entry name" value="NRIONCHANNEL"/>
</dbReference>
<protein>
    <submittedName>
        <fullName evidence="14">Uncharacterized protein</fullName>
    </submittedName>
</protein>
<evidence type="ECO:0000256" key="2">
    <source>
        <dbReference type="ARBA" id="ARBA00004236"/>
    </source>
</evidence>
<comment type="similarity">
    <text evidence="11">Belongs to the ligand-gated ion channel (TC 1.A.9) family.</text>
</comment>
<reference evidence="14 15" key="1">
    <citation type="journal article" date="2024" name="BMC Genomics">
        <title>Genome assembly of redclaw crayfish (Cherax quadricarinatus) provides insights into its immune adaptation and hypoxia tolerance.</title>
        <authorList>
            <person name="Liu Z."/>
            <person name="Zheng J."/>
            <person name="Li H."/>
            <person name="Fang K."/>
            <person name="Wang S."/>
            <person name="He J."/>
            <person name="Zhou D."/>
            <person name="Weng S."/>
            <person name="Chi M."/>
            <person name="Gu Z."/>
            <person name="He J."/>
            <person name="Li F."/>
            <person name="Wang M."/>
        </authorList>
    </citation>
    <scope>NUCLEOTIDE SEQUENCE [LARGE SCALE GENOMIC DNA]</scope>
    <source>
        <strain evidence="14">ZL_2023a</strain>
    </source>
</reference>
<evidence type="ECO:0000256" key="1">
    <source>
        <dbReference type="ARBA" id="ARBA00004141"/>
    </source>
</evidence>
<dbReference type="CDD" id="cd18992">
    <property type="entry name" value="LGIC_ECD_HisCl"/>
    <property type="match status" value="1"/>
</dbReference>
<feature type="transmembrane region" description="Helical" evidence="11">
    <location>
        <begin position="972"/>
        <end position="992"/>
    </location>
</feature>
<dbReference type="NCBIfam" id="TIGR00860">
    <property type="entry name" value="LIC"/>
    <property type="match status" value="1"/>
</dbReference>
<keyword evidence="3 11" id="KW-0813">Transport</keyword>
<keyword evidence="4" id="KW-1003">Cell membrane</keyword>
<keyword evidence="15" id="KW-1185">Reference proteome</keyword>
<dbReference type="Proteomes" id="UP001445076">
    <property type="component" value="Unassembled WGS sequence"/>
</dbReference>
<evidence type="ECO:0000256" key="4">
    <source>
        <dbReference type="ARBA" id="ARBA00022475"/>
    </source>
</evidence>
<dbReference type="InterPro" id="IPR006201">
    <property type="entry name" value="Neur_channel"/>
</dbReference>
<proteinExistence type="inferred from homology"/>
<feature type="domain" description="Neurotransmitter-gated ion-channel ligand-binding" evidence="12">
    <location>
        <begin position="767"/>
        <end position="967"/>
    </location>
</feature>
<dbReference type="InterPro" id="IPR036734">
    <property type="entry name" value="Neur_chan_lig-bd_sf"/>
</dbReference>
<dbReference type="CDD" id="cd19049">
    <property type="entry name" value="LGIC_TM_anion"/>
    <property type="match status" value="1"/>
</dbReference>
<dbReference type="Pfam" id="PF02932">
    <property type="entry name" value="Neur_chan_memb"/>
    <property type="match status" value="1"/>
</dbReference>
<dbReference type="GO" id="GO:0005254">
    <property type="term" value="F:chloride channel activity"/>
    <property type="evidence" value="ECO:0007669"/>
    <property type="project" value="UniProtKB-ARBA"/>
</dbReference>
<dbReference type="PROSITE" id="PS00236">
    <property type="entry name" value="NEUROTR_ION_CHANNEL"/>
    <property type="match status" value="1"/>
</dbReference>
<dbReference type="GO" id="GO:0004888">
    <property type="term" value="F:transmembrane signaling receptor activity"/>
    <property type="evidence" value="ECO:0007669"/>
    <property type="project" value="InterPro"/>
</dbReference>
<accession>A0AAW0W8T4</accession>
<evidence type="ECO:0000256" key="3">
    <source>
        <dbReference type="ARBA" id="ARBA00022448"/>
    </source>
</evidence>
<gene>
    <name evidence="14" type="ORF">OTU49_010257</name>
</gene>
<dbReference type="PRINTS" id="PR00253">
    <property type="entry name" value="GABAARECEPTR"/>
</dbReference>
<dbReference type="GO" id="GO:0005886">
    <property type="term" value="C:plasma membrane"/>
    <property type="evidence" value="ECO:0007669"/>
    <property type="project" value="UniProtKB-SubCell"/>
</dbReference>
<dbReference type="SUPFAM" id="SSF63712">
    <property type="entry name" value="Nicotinic receptor ligand binding domain-like"/>
    <property type="match status" value="1"/>
</dbReference>
<evidence type="ECO:0000313" key="15">
    <source>
        <dbReference type="Proteomes" id="UP001445076"/>
    </source>
</evidence>
<evidence type="ECO:0000256" key="8">
    <source>
        <dbReference type="ARBA" id="ARBA00023065"/>
    </source>
</evidence>
<evidence type="ECO:0000256" key="10">
    <source>
        <dbReference type="ARBA" id="ARBA00023303"/>
    </source>
</evidence>
<dbReference type="InterPro" id="IPR006202">
    <property type="entry name" value="Neur_chan_lig-bd"/>
</dbReference>
<comment type="subcellular location">
    <subcellularLocation>
        <location evidence="2">Cell membrane</location>
    </subcellularLocation>
    <subcellularLocation>
        <location evidence="1">Membrane</location>
        <topology evidence="1">Multi-pass membrane protein</topology>
    </subcellularLocation>
</comment>
<comment type="caution">
    <text evidence="14">The sequence shown here is derived from an EMBL/GenBank/DDBJ whole genome shotgun (WGS) entry which is preliminary data.</text>
</comment>
<dbReference type="EMBL" id="JARKIK010000079">
    <property type="protein sequence ID" value="KAK8726436.1"/>
    <property type="molecule type" value="Genomic_DNA"/>
</dbReference>
<dbReference type="GO" id="GO:0099095">
    <property type="term" value="F:ligand-gated monoatomic anion channel activity"/>
    <property type="evidence" value="ECO:0007669"/>
    <property type="project" value="UniProtKB-ARBA"/>
</dbReference>
<evidence type="ECO:0000256" key="9">
    <source>
        <dbReference type="ARBA" id="ARBA00023136"/>
    </source>
</evidence>
<keyword evidence="7 11" id="KW-1133">Transmembrane helix</keyword>
<keyword evidence="6" id="KW-0732">Signal</keyword>
<comment type="caution">
    <text evidence="11">Lacks conserved residue(s) required for the propagation of feature annotation.</text>
</comment>
<dbReference type="EMBL" id="JARKIK010000079">
    <property type="protein sequence ID" value="KAK8726452.1"/>
    <property type="molecule type" value="Genomic_DNA"/>
</dbReference>
<feature type="transmembrane region" description="Helical" evidence="11">
    <location>
        <begin position="1130"/>
        <end position="1147"/>
    </location>
</feature>
<dbReference type="PANTHER" id="PTHR18945">
    <property type="entry name" value="NEUROTRANSMITTER GATED ION CHANNEL"/>
    <property type="match status" value="1"/>
</dbReference>
<dbReference type="Gene3D" id="1.20.58.390">
    <property type="entry name" value="Neurotransmitter-gated ion-channel transmembrane domain"/>
    <property type="match status" value="1"/>
</dbReference>
<keyword evidence="5 11" id="KW-0812">Transmembrane</keyword>
<dbReference type="InterPro" id="IPR038050">
    <property type="entry name" value="Neuro_actylchol_rec"/>
</dbReference>
<evidence type="ECO:0000256" key="5">
    <source>
        <dbReference type="ARBA" id="ARBA00022692"/>
    </source>
</evidence>
<keyword evidence="8 11" id="KW-0406">Ion transport</keyword>
<dbReference type="Gene3D" id="2.70.170.10">
    <property type="entry name" value="Neurotransmitter-gated ion-channel ligand-binding domain"/>
    <property type="match status" value="1"/>
</dbReference>
<dbReference type="AlphaFoldDB" id="A0AAW0W8T4"/>
<dbReference type="InterPro" id="IPR006028">
    <property type="entry name" value="GABAA/Glycine_rcpt"/>
</dbReference>
<evidence type="ECO:0000259" key="13">
    <source>
        <dbReference type="Pfam" id="PF02932"/>
    </source>
</evidence>
<dbReference type="InterPro" id="IPR036719">
    <property type="entry name" value="Neuro-gated_channel_TM_sf"/>
</dbReference>
<keyword evidence="9 11" id="KW-0472">Membrane</keyword>
<evidence type="ECO:0000313" key="14">
    <source>
        <dbReference type="EMBL" id="KAK8726452.1"/>
    </source>
</evidence>
<keyword evidence="10 11" id="KW-0407">Ion channel</keyword>
<sequence>MRMNSKGQRVGLQQLYTKTFLHDSRKTKRIRHRRHKETQMENQPLKHVDTLTNLLPSLSEGGLGDIFDRGNLGVENLREEHDSVTEKDYVTNSDLFSHLYNTREKQRPVPVPSGSSAIGNKQVFSDSDKIRYNMTMNQSTSVATFPVRGYSEGIALPSKFSRMRINKPKLHSGKHIVDETFIKKMNFKGYQRRTEGENEFSTSTESSFIIPSDANNISNDLGGGVEMEFTNYVEEPVVLPTVETIELTEVSPPLPPISTNSRPVNKTISPIPHLPHNTNYPRFSATPGWEENSNDSVTSPEVGNTIVITSEEDLTKKSEGNEADRVGDANRAEETVTQPNAKNDTYDEFLDPAFIPAKFPFGPFIPSLRIMNVQEAPHILPGMVKKSKPFIIPDVQKSRKKPNTGDMMANILSPFFGNQQQKSSAKGHKLLEYDNERSHNEELYNQVSGVFMPDFGSRAIGFSPEMYPPIALIRRDKHRMFTSNKLHGGFNFIDRKRGKISGSSIMESPVGENPLREQNLVIFGNVKDNIMDTLRNCSRYISLQLIDHYSIGDLVRESSNPMRQLIVYFNIKSISFESYEIVLERSKRILDHLAMSQGGLTMYTVIPSQDESTNTTNSKEFKAQLLNLNDAILDYCAQNYPNCYNTFNLESITQKVKRTYNKDSGFNVYEQAGRNKGACVSNEVCGTASPTTSNSRVTTNTVVSPEQQLKNLVKAVCLSSYHLLIELEANMPIHDFEELARALENGKGERLRVRAQTGLVLHDILPRDLKKYDKNRPPKYEGHATIVYFHVTVLSVDSINEESMTYVADIFLAQSWRDHRLRLPENMTEEYRILDVEWLHNIWRPDCFFKNAKRVTFHEMSVPNHYLWLYHDKTLLYMAKLTLVLSCAMKFEAYPHDTQICSMMIESLSHTTHDLVFKWNETDPLVVNPDIELPQLDISRNNTEDCTLTYSTGNFTCLAVVFNLRRRLGYHLFHTYVPSAITVVMSWISFWIKPEAIPARVTLGVTSLLTLATQNQQSQSSLPPVSYIKAIDVWMSSCTVFVFASLLQFGIVNYFMETEPLSKDMTGYSVEDLHDLDEKKSEDARLNGYSRSRSRSRSRIRSHSPGVPQYVVHRCSGKDIALYIDKFSRLFFPFAFFILNVSYWTTYGTM</sequence>
<dbReference type="Pfam" id="PF02931">
    <property type="entry name" value="Neur_chan_LBD"/>
    <property type="match status" value="1"/>
</dbReference>
<organism evidence="14 15">
    <name type="scientific">Cherax quadricarinatus</name>
    <name type="common">Australian red claw crayfish</name>
    <dbReference type="NCBI Taxonomy" id="27406"/>
    <lineage>
        <taxon>Eukaryota</taxon>
        <taxon>Metazoa</taxon>
        <taxon>Ecdysozoa</taxon>
        <taxon>Arthropoda</taxon>
        <taxon>Crustacea</taxon>
        <taxon>Multicrustacea</taxon>
        <taxon>Malacostraca</taxon>
        <taxon>Eumalacostraca</taxon>
        <taxon>Eucarida</taxon>
        <taxon>Decapoda</taxon>
        <taxon>Pleocyemata</taxon>
        <taxon>Astacidea</taxon>
        <taxon>Parastacoidea</taxon>
        <taxon>Parastacidae</taxon>
        <taxon>Cherax</taxon>
    </lineage>
</organism>
<feature type="domain" description="Neurotransmitter-gated ion-channel transmembrane" evidence="13">
    <location>
        <begin position="975"/>
        <end position="1066"/>
    </location>
</feature>
<dbReference type="SUPFAM" id="SSF90112">
    <property type="entry name" value="Neurotransmitter-gated ion-channel transmembrane pore"/>
    <property type="match status" value="1"/>
</dbReference>
<dbReference type="InterPro" id="IPR006029">
    <property type="entry name" value="Neurotrans-gated_channel_TM"/>
</dbReference>
<reference evidence="14" key="2">
    <citation type="submission" date="2024-01" db="EMBL/GenBank/DDBJ databases">
        <authorList>
            <person name="He J."/>
            <person name="Wang M."/>
            <person name="Zheng J."/>
            <person name="Liu Z."/>
        </authorList>
    </citation>
    <scope>NUCLEOTIDE SEQUENCE</scope>
    <source>
        <strain evidence="14">ZL_2023a</strain>
        <tissue evidence="14">Muscle</tissue>
    </source>
</reference>
<feature type="transmembrane region" description="Helical" evidence="11">
    <location>
        <begin position="1033"/>
        <end position="1055"/>
    </location>
</feature>